<reference evidence="6" key="1">
    <citation type="submission" date="2020-09" db="EMBL/GenBank/DDBJ databases">
        <title>Genome-Enabled Discovery of Anthraquinone Biosynthesis in Senna tora.</title>
        <authorList>
            <person name="Kang S.-H."/>
            <person name="Pandey R.P."/>
            <person name="Lee C.-M."/>
            <person name="Sim J.-S."/>
            <person name="Jeong J.-T."/>
            <person name="Choi B.-S."/>
            <person name="Jung M."/>
            <person name="Ginzburg D."/>
            <person name="Zhao K."/>
            <person name="Won S.Y."/>
            <person name="Oh T.-J."/>
            <person name="Yu Y."/>
            <person name="Kim N.-H."/>
            <person name="Lee O.R."/>
            <person name="Lee T.-H."/>
            <person name="Bashyal P."/>
            <person name="Kim T.-S."/>
            <person name="Lee W.-H."/>
            <person name="Kawkins C."/>
            <person name="Kim C.-K."/>
            <person name="Kim J.S."/>
            <person name="Ahn B.O."/>
            <person name="Rhee S.Y."/>
            <person name="Sohng J.K."/>
        </authorList>
    </citation>
    <scope>NUCLEOTIDE SEQUENCE</scope>
    <source>
        <tissue evidence="6">Leaf</tissue>
    </source>
</reference>
<feature type="domain" description="HTH myb-type" evidence="5">
    <location>
        <begin position="21"/>
        <end position="75"/>
    </location>
</feature>
<comment type="caution">
    <text evidence="6">The sequence shown here is derived from an EMBL/GenBank/DDBJ whole genome shotgun (WGS) entry which is preliminary data.</text>
</comment>
<dbReference type="Gene3D" id="1.10.10.60">
    <property type="entry name" value="Homeodomain-like"/>
    <property type="match status" value="2"/>
</dbReference>
<dbReference type="SMART" id="SM00717">
    <property type="entry name" value="SANT"/>
    <property type="match status" value="2"/>
</dbReference>
<dbReference type="PANTHER" id="PTHR47998:SF83">
    <property type="entry name" value="TRANSCRIPTION FACTOR TT2"/>
    <property type="match status" value="1"/>
</dbReference>
<dbReference type="InterPro" id="IPR015495">
    <property type="entry name" value="Myb_TF_plants"/>
</dbReference>
<accession>A0A834WEB8</accession>
<dbReference type="InterPro" id="IPR001005">
    <property type="entry name" value="SANT/Myb"/>
</dbReference>
<dbReference type="GO" id="GO:0000976">
    <property type="term" value="F:transcription cis-regulatory region binding"/>
    <property type="evidence" value="ECO:0007669"/>
    <property type="project" value="TreeGrafter"/>
</dbReference>
<dbReference type="AlphaFoldDB" id="A0A834WEB8"/>
<evidence type="ECO:0000313" key="6">
    <source>
        <dbReference type="EMBL" id="KAF7814054.1"/>
    </source>
</evidence>
<keyword evidence="3" id="KW-0539">Nucleus</keyword>
<evidence type="ECO:0000259" key="4">
    <source>
        <dbReference type="PROSITE" id="PS50090"/>
    </source>
</evidence>
<dbReference type="GO" id="GO:0006355">
    <property type="term" value="P:regulation of DNA-templated transcription"/>
    <property type="evidence" value="ECO:0007669"/>
    <property type="project" value="TreeGrafter"/>
</dbReference>
<dbReference type="Pfam" id="PF00249">
    <property type="entry name" value="Myb_DNA-binding"/>
    <property type="match status" value="2"/>
</dbReference>
<name>A0A834WEB8_9FABA</name>
<dbReference type="PANTHER" id="PTHR47998">
    <property type="entry name" value="TRANSCRIPTION FACTOR MYB51-LIKE ISOFORM X1"/>
    <property type="match status" value="1"/>
</dbReference>
<dbReference type="InterPro" id="IPR009057">
    <property type="entry name" value="Homeodomain-like_sf"/>
</dbReference>
<gene>
    <name evidence="6" type="ORF">G2W53_028023</name>
</gene>
<sequence length="268" mass="31274">MLVGLKRSAKSCRYRYLNYLKPDIKRGDISKHEEELIMRFHRQLGNRWALISKKLPGRTDIEIKNYFKIYLSQNPSHKVGEKKTKVLEKNVDVDDEIVKEELNRWSLIAKKLPGRTDSEIKNHWHAYLSKKLHENSKSSSPEVAFPETKANTKTNLDDNIIMGSLQADHNTNTIISFGSPTSFQIEYDNIISAFHHHHQDFLFNLSQYDYQIGDDYFNFELPHNLFEDHHMVGSSSSSSSSTNLQSQPSENQYVSDFWTSSDQFPFYY</sequence>
<dbReference type="GO" id="GO:0005634">
    <property type="term" value="C:nucleus"/>
    <property type="evidence" value="ECO:0007669"/>
    <property type="project" value="UniProtKB-SubCell"/>
</dbReference>
<dbReference type="SUPFAM" id="SSF46689">
    <property type="entry name" value="Homeodomain-like"/>
    <property type="match status" value="2"/>
</dbReference>
<dbReference type="OrthoDB" id="2143914at2759"/>
<dbReference type="PROSITE" id="PS50090">
    <property type="entry name" value="MYB_LIKE"/>
    <property type="match status" value="2"/>
</dbReference>
<dbReference type="CDD" id="cd00167">
    <property type="entry name" value="SANT"/>
    <property type="match status" value="2"/>
</dbReference>
<evidence type="ECO:0000313" key="7">
    <source>
        <dbReference type="Proteomes" id="UP000634136"/>
    </source>
</evidence>
<evidence type="ECO:0000256" key="3">
    <source>
        <dbReference type="ARBA" id="ARBA00023242"/>
    </source>
</evidence>
<feature type="domain" description="HTH myb-type" evidence="5">
    <location>
        <begin position="103"/>
        <end position="132"/>
    </location>
</feature>
<protein>
    <submittedName>
        <fullName evidence="6">Transcription factor WER-like</fullName>
    </submittedName>
</protein>
<keyword evidence="7" id="KW-1185">Reference proteome</keyword>
<keyword evidence="2" id="KW-0238">DNA-binding</keyword>
<organism evidence="6 7">
    <name type="scientific">Senna tora</name>
    <dbReference type="NCBI Taxonomy" id="362788"/>
    <lineage>
        <taxon>Eukaryota</taxon>
        <taxon>Viridiplantae</taxon>
        <taxon>Streptophyta</taxon>
        <taxon>Embryophyta</taxon>
        <taxon>Tracheophyta</taxon>
        <taxon>Spermatophyta</taxon>
        <taxon>Magnoliopsida</taxon>
        <taxon>eudicotyledons</taxon>
        <taxon>Gunneridae</taxon>
        <taxon>Pentapetalae</taxon>
        <taxon>rosids</taxon>
        <taxon>fabids</taxon>
        <taxon>Fabales</taxon>
        <taxon>Fabaceae</taxon>
        <taxon>Caesalpinioideae</taxon>
        <taxon>Cassia clade</taxon>
        <taxon>Senna</taxon>
    </lineage>
</organism>
<feature type="domain" description="Myb-like" evidence="4">
    <location>
        <begin position="21"/>
        <end position="71"/>
    </location>
</feature>
<dbReference type="EMBL" id="JAAIUW010000009">
    <property type="protein sequence ID" value="KAF7814054.1"/>
    <property type="molecule type" value="Genomic_DNA"/>
</dbReference>
<dbReference type="GO" id="GO:0030154">
    <property type="term" value="P:cell differentiation"/>
    <property type="evidence" value="ECO:0007669"/>
    <property type="project" value="TreeGrafter"/>
</dbReference>
<comment type="subcellular location">
    <subcellularLocation>
        <location evidence="1">Nucleus</location>
    </subcellularLocation>
</comment>
<evidence type="ECO:0000256" key="2">
    <source>
        <dbReference type="ARBA" id="ARBA00023125"/>
    </source>
</evidence>
<dbReference type="PROSITE" id="PS51294">
    <property type="entry name" value="HTH_MYB"/>
    <property type="match status" value="2"/>
</dbReference>
<dbReference type="InterPro" id="IPR017930">
    <property type="entry name" value="Myb_dom"/>
</dbReference>
<evidence type="ECO:0000259" key="5">
    <source>
        <dbReference type="PROSITE" id="PS51294"/>
    </source>
</evidence>
<proteinExistence type="predicted"/>
<evidence type="ECO:0000256" key="1">
    <source>
        <dbReference type="ARBA" id="ARBA00004123"/>
    </source>
</evidence>
<dbReference type="Proteomes" id="UP000634136">
    <property type="component" value="Unassembled WGS sequence"/>
</dbReference>
<feature type="domain" description="Myb-like" evidence="4">
    <location>
        <begin position="96"/>
        <end position="128"/>
    </location>
</feature>